<reference evidence="1" key="1">
    <citation type="submission" date="2018-02" db="EMBL/GenBank/DDBJ databases">
        <title>Rhizophora mucronata_Transcriptome.</title>
        <authorList>
            <person name="Meera S.P."/>
            <person name="Sreeshan A."/>
            <person name="Augustine A."/>
        </authorList>
    </citation>
    <scope>NUCLEOTIDE SEQUENCE</scope>
    <source>
        <tissue evidence="1">Leaf</tissue>
    </source>
</reference>
<dbReference type="EMBL" id="GGEC01091640">
    <property type="protein sequence ID" value="MBX72124.1"/>
    <property type="molecule type" value="Transcribed_RNA"/>
</dbReference>
<dbReference type="AlphaFoldDB" id="A0A2P2QZ32"/>
<sequence>MIISKFLFLQAFSLFLLNWKYFSILVSSHFCFQSLCKRFSLGRDCIANWPRAEVSMSC</sequence>
<name>A0A2P2QZ32_RHIMU</name>
<evidence type="ECO:0000313" key="1">
    <source>
        <dbReference type="EMBL" id="MBX72124.1"/>
    </source>
</evidence>
<proteinExistence type="predicted"/>
<organism evidence="1">
    <name type="scientific">Rhizophora mucronata</name>
    <name type="common">Asiatic mangrove</name>
    <dbReference type="NCBI Taxonomy" id="61149"/>
    <lineage>
        <taxon>Eukaryota</taxon>
        <taxon>Viridiplantae</taxon>
        <taxon>Streptophyta</taxon>
        <taxon>Embryophyta</taxon>
        <taxon>Tracheophyta</taxon>
        <taxon>Spermatophyta</taxon>
        <taxon>Magnoliopsida</taxon>
        <taxon>eudicotyledons</taxon>
        <taxon>Gunneridae</taxon>
        <taxon>Pentapetalae</taxon>
        <taxon>rosids</taxon>
        <taxon>fabids</taxon>
        <taxon>Malpighiales</taxon>
        <taxon>Rhizophoraceae</taxon>
        <taxon>Rhizophora</taxon>
    </lineage>
</organism>
<protein>
    <submittedName>
        <fullName evidence="1">Uncharacterized protein</fullName>
    </submittedName>
</protein>
<accession>A0A2P2QZ32</accession>